<protein>
    <recommendedName>
        <fullName evidence="6">Protein EARLY FLOWERING 4 domain-containing protein</fullName>
    </recommendedName>
</protein>
<evidence type="ECO:0000313" key="8">
    <source>
        <dbReference type="Proteomes" id="UP001141806"/>
    </source>
</evidence>
<organism evidence="7 8">
    <name type="scientific">Protea cynaroides</name>
    <dbReference type="NCBI Taxonomy" id="273540"/>
    <lineage>
        <taxon>Eukaryota</taxon>
        <taxon>Viridiplantae</taxon>
        <taxon>Streptophyta</taxon>
        <taxon>Embryophyta</taxon>
        <taxon>Tracheophyta</taxon>
        <taxon>Spermatophyta</taxon>
        <taxon>Magnoliopsida</taxon>
        <taxon>Proteales</taxon>
        <taxon>Proteaceae</taxon>
        <taxon>Protea</taxon>
    </lineage>
</organism>
<feature type="compositionally biased region" description="Basic and acidic residues" evidence="5">
    <location>
        <begin position="157"/>
        <end position="172"/>
    </location>
</feature>
<feature type="region of interest" description="Disordered" evidence="5">
    <location>
        <begin position="154"/>
        <end position="178"/>
    </location>
</feature>
<dbReference type="Proteomes" id="UP001141806">
    <property type="component" value="Unassembled WGS sequence"/>
</dbReference>
<evidence type="ECO:0000256" key="4">
    <source>
        <dbReference type="ARBA" id="ARBA00023242"/>
    </source>
</evidence>
<dbReference type="GO" id="GO:0042753">
    <property type="term" value="P:positive regulation of circadian rhythm"/>
    <property type="evidence" value="ECO:0007669"/>
    <property type="project" value="InterPro"/>
</dbReference>
<proteinExistence type="inferred from homology"/>
<dbReference type="PANTHER" id="PTHR33469:SF5">
    <property type="entry name" value="PROTEIN EARLY FLOWERING 4"/>
    <property type="match status" value="1"/>
</dbReference>
<keyword evidence="8" id="KW-1185">Reference proteome</keyword>
<comment type="similarity">
    <text evidence="2">Belongs to the EARLY FLOWERING 4 family.</text>
</comment>
<dbReference type="AlphaFoldDB" id="A0A9Q0KVX6"/>
<dbReference type="GO" id="GO:0009649">
    <property type="term" value="P:entrainment of circadian clock"/>
    <property type="evidence" value="ECO:0007669"/>
    <property type="project" value="TreeGrafter"/>
</dbReference>
<evidence type="ECO:0000256" key="3">
    <source>
        <dbReference type="ARBA" id="ARBA00023108"/>
    </source>
</evidence>
<keyword evidence="4" id="KW-0539">Nucleus</keyword>
<dbReference type="PANTHER" id="PTHR33469">
    <property type="entry name" value="PROTEIN ELF4-LIKE 4"/>
    <property type="match status" value="1"/>
</dbReference>
<evidence type="ECO:0000256" key="2">
    <source>
        <dbReference type="ARBA" id="ARBA00009514"/>
    </source>
</evidence>
<evidence type="ECO:0000259" key="6">
    <source>
        <dbReference type="Pfam" id="PF07011"/>
    </source>
</evidence>
<sequence length="178" mass="20163">MTTMTTIDSSSVAESSMYDSSPDQQLPQHNHLNFKNHIYGGTNKRRRRWCADNIEDDDGDGDMIEEDPTDNIEDDDGEGDVEVWKAFRGSFRKIQSVLDQNRLLIQQVNDNHKSKIPDNLAKNVSLIREINGNISKVVSLYSDLSSNFSNIFHQRRGSSDKSNDTDNVRNNKGESVQA</sequence>
<name>A0A9Q0KVX6_9MAGN</name>
<comment type="caution">
    <text evidence="7">The sequence shown here is derived from an EMBL/GenBank/DDBJ whole genome shotgun (WGS) entry which is preliminary data.</text>
</comment>
<dbReference type="Pfam" id="PF07011">
    <property type="entry name" value="Elf4"/>
    <property type="match status" value="1"/>
</dbReference>
<feature type="domain" description="Protein EARLY FLOWERING 4" evidence="6">
    <location>
        <begin position="79"/>
        <end position="158"/>
    </location>
</feature>
<reference evidence="7" key="1">
    <citation type="journal article" date="2023" name="Plant J.">
        <title>The genome of the king protea, Protea cynaroides.</title>
        <authorList>
            <person name="Chang J."/>
            <person name="Duong T.A."/>
            <person name="Schoeman C."/>
            <person name="Ma X."/>
            <person name="Roodt D."/>
            <person name="Barker N."/>
            <person name="Li Z."/>
            <person name="Van de Peer Y."/>
            <person name="Mizrachi E."/>
        </authorList>
    </citation>
    <scope>NUCLEOTIDE SEQUENCE</scope>
    <source>
        <tissue evidence="7">Young leaves</tissue>
    </source>
</reference>
<evidence type="ECO:0000256" key="1">
    <source>
        <dbReference type="ARBA" id="ARBA00004123"/>
    </source>
</evidence>
<dbReference type="OrthoDB" id="1895690at2759"/>
<feature type="region of interest" description="Disordered" evidence="5">
    <location>
        <begin position="1"/>
        <end position="30"/>
    </location>
</feature>
<accession>A0A9Q0KVX6</accession>
<comment type="subcellular location">
    <subcellularLocation>
        <location evidence="1">Nucleus</location>
    </subcellularLocation>
</comment>
<evidence type="ECO:0000313" key="7">
    <source>
        <dbReference type="EMBL" id="KAJ4977614.1"/>
    </source>
</evidence>
<feature type="region of interest" description="Disordered" evidence="5">
    <location>
        <begin position="57"/>
        <end position="77"/>
    </location>
</feature>
<dbReference type="GO" id="GO:0005634">
    <property type="term" value="C:nucleus"/>
    <property type="evidence" value="ECO:0007669"/>
    <property type="project" value="UniProtKB-SubCell"/>
</dbReference>
<dbReference type="InterPro" id="IPR009741">
    <property type="entry name" value="EARLY_FLOWERING_4_dom"/>
</dbReference>
<dbReference type="InterPro" id="IPR040462">
    <property type="entry name" value="EARLY_FLOWERING_4"/>
</dbReference>
<evidence type="ECO:0000256" key="5">
    <source>
        <dbReference type="SAM" id="MobiDB-lite"/>
    </source>
</evidence>
<keyword evidence="3" id="KW-0090">Biological rhythms</keyword>
<dbReference type="GO" id="GO:0048511">
    <property type="term" value="P:rhythmic process"/>
    <property type="evidence" value="ECO:0007669"/>
    <property type="project" value="UniProtKB-KW"/>
</dbReference>
<gene>
    <name evidence="7" type="ORF">NE237_008394</name>
</gene>
<dbReference type="EMBL" id="JAMYWD010000002">
    <property type="protein sequence ID" value="KAJ4977614.1"/>
    <property type="molecule type" value="Genomic_DNA"/>
</dbReference>